<dbReference type="EMBL" id="PKPP01006136">
    <property type="protein sequence ID" value="PWA57542.1"/>
    <property type="molecule type" value="Genomic_DNA"/>
</dbReference>
<accession>A0A2U1M8I1</accession>
<keyword evidence="4" id="KW-1185">Reference proteome</keyword>
<protein>
    <submittedName>
        <fullName evidence="3">Nucleotide-binding, alpha-beta plait</fullName>
    </submittedName>
</protein>
<name>A0A2U1M8I1_ARTAN</name>
<keyword evidence="1" id="KW-0694">RNA-binding</keyword>
<proteinExistence type="predicted"/>
<sequence>MVILSFLRLFVTGSGPPPTYPGYIPSEPSTLSSQPLWTSHNHVSSSSDFLQNDILSSRPRPYGVDDYMGIRRPETGISGYAAGTSRNGHPPVWEDPYPLGRRDVMQGIRPEIPDIVNERPASLRMADGPPVGVRESNVLFVDALPSDCSRREVSLYQTKPFNYSPKSIVQKLIMMQKDLFRPFLGFQELRLVHKEPRHFCVFIGNILIAYNLKDDFVNLERVMLLFDKVIRSGGSCPVKACCCLVEENGQHN</sequence>
<dbReference type="STRING" id="35608.A0A2U1M8I1"/>
<evidence type="ECO:0000313" key="3">
    <source>
        <dbReference type="EMBL" id="PWA57542.1"/>
    </source>
</evidence>
<evidence type="ECO:0000313" key="4">
    <source>
        <dbReference type="Proteomes" id="UP000245207"/>
    </source>
</evidence>
<gene>
    <name evidence="3" type="ORF">CTI12_AA409090</name>
</gene>
<evidence type="ECO:0000256" key="1">
    <source>
        <dbReference type="ARBA" id="ARBA00022884"/>
    </source>
</evidence>
<dbReference type="GO" id="GO:0003723">
    <property type="term" value="F:RNA binding"/>
    <property type="evidence" value="ECO:0007669"/>
    <property type="project" value="UniProtKB-KW"/>
</dbReference>
<dbReference type="OrthoDB" id="431169at2759"/>
<feature type="chain" id="PRO_5015526486" evidence="2">
    <location>
        <begin position="22"/>
        <end position="252"/>
    </location>
</feature>
<feature type="signal peptide" evidence="2">
    <location>
        <begin position="1"/>
        <end position="21"/>
    </location>
</feature>
<dbReference type="AlphaFoldDB" id="A0A2U1M8I1"/>
<comment type="caution">
    <text evidence="3">The sequence shown here is derived from an EMBL/GenBank/DDBJ whole genome shotgun (WGS) entry which is preliminary data.</text>
</comment>
<organism evidence="3 4">
    <name type="scientific">Artemisia annua</name>
    <name type="common">Sweet wormwood</name>
    <dbReference type="NCBI Taxonomy" id="35608"/>
    <lineage>
        <taxon>Eukaryota</taxon>
        <taxon>Viridiplantae</taxon>
        <taxon>Streptophyta</taxon>
        <taxon>Embryophyta</taxon>
        <taxon>Tracheophyta</taxon>
        <taxon>Spermatophyta</taxon>
        <taxon>Magnoliopsida</taxon>
        <taxon>eudicotyledons</taxon>
        <taxon>Gunneridae</taxon>
        <taxon>Pentapetalae</taxon>
        <taxon>asterids</taxon>
        <taxon>campanulids</taxon>
        <taxon>Asterales</taxon>
        <taxon>Asteraceae</taxon>
        <taxon>Asteroideae</taxon>
        <taxon>Anthemideae</taxon>
        <taxon>Artemisiinae</taxon>
        <taxon>Artemisia</taxon>
    </lineage>
</organism>
<evidence type="ECO:0000256" key="2">
    <source>
        <dbReference type="SAM" id="SignalP"/>
    </source>
</evidence>
<reference evidence="3 4" key="1">
    <citation type="journal article" date="2018" name="Mol. Plant">
        <title>The genome of Artemisia annua provides insight into the evolution of Asteraceae family and artemisinin biosynthesis.</title>
        <authorList>
            <person name="Shen Q."/>
            <person name="Zhang L."/>
            <person name="Liao Z."/>
            <person name="Wang S."/>
            <person name="Yan T."/>
            <person name="Shi P."/>
            <person name="Liu M."/>
            <person name="Fu X."/>
            <person name="Pan Q."/>
            <person name="Wang Y."/>
            <person name="Lv Z."/>
            <person name="Lu X."/>
            <person name="Zhang F."/>
            <person name="Jiang W."/>
            <person name="Ma Y."/>
            <person name="Chen M."/>
            <person name="Hao X."/>
            <person name="Li L."/>
            <person name="Tang Y."/>
            <person name="Lv G."/>
            <person name="Zhou Y."/>
            <person name="Sun X."/>
            <person name="Brodelius P.E."/>
            <person name="Rose J.K.C."/>
            <person name="Tang K."/>
        </authorList>
    </citation>
    <scope>NUCLEOTIDE SEQUENCE [LARGE SCALE GENOMIC DNA]</scope>
    <source>
        <strain evidence="4">cv. Huhao1</strain>
        <tissue evidence="3">Leaf</tissue>
    </source>
</reference>
<dbReference type="PANTHER" id="PTHR10501">
    <property type="entry name" value="U1 SMALL NUCLEAR RIBONUCLEOPROTEIN A/U2 SMALL NUCLEAR RIBONUCLEOPROTEIN B"/>
    <property type="match status" value="1"/>
</dbReference>
<keyword evidence="2" id="KW-0732">Signal</keyword>
<dbReference type="Proteomes" id="UP000245207">
    <property type="component" value="Unassembled WGS sequence"/>
</dbReference>